<dbReference type="SUPFAM" id="SSF55447">
    <property type="entry name" value="CO dehydrogenase flavoprotein C-terminal domain-like"/>
    <property type="match status" value="1"/>
</dbReference>
<dbReference type="Gene3D" id="3.30.390.50">
    <property type="entry name" value="CO dehydrogenase flavoprotein, C-terminal domain"/>
    <property type="match status" value="1"/>
</dbReference>
<protein>
    <recommendedName>
        <fullName evidence="1">CO dehydrogenase flavoprotein C-terminal domain-containing protein</fullName>
    </recommendedName>
</protein>
<name>A0ABV0QYB8_9TELE</name>
<evidence type="ECO:0000259" key="1">
    <source>
        <dbReference type="SMART" id="SM01092"/>
    </source>
</evidence>
<proteinExistence type="predicted"/>
<dbReference type="PANTHER" id="PTHR45444">
    <property type="entry name" value="XANTHINE DEHYDROGENASE"/>
    <property type="match status" value="1"/>
</dbReference>
<dbReference type="InterPro" id="IPR036683">
    <property type="entry name" value="CO_DH_flav_C_dom_sf"/>
</dbReference>
<dbReference type="PANTHER" id="PTHR45444:SF3">
    <property type="entry name" value="XANTHINE DEHYDROGENASE"/>
    <property type="match status" value="1"/>
</dbReference>
<comment type="caution">
    <text evidence="2">The sequence shown here is derived from an EMBL/GenBank/DDBJ whole genome shotgun (WGS) entry which is preliminary data.</text>
</comment>
<keyword evidence="3" id="KW-1185">Reference proteome</keyword>
<evidence type="ECO:0000313" key="2">
    <source>
        <dbReference type="EMBL" id="MEQ2200502.1"/>
    </source>
</evidence>
<gene>
    <name evidence="2" type="ORF">XENOCAPTIV_030325</name>
</gene>
<reference evidence="2 3" key="1">
    <citation type="submission" date="2021-06" db="EMBL/GenBank/DDBJ databases">
        <authorList>
            <person name="Palmer J.M."/>
        </authorList>
    </citation>
    <scope>NUCLEOTIDE SEQUENCE [LARGE SCALE GENOMIC DNA]</scope>
    <source>
        <strain evidence="2 3">XC_2019</strain>
        <tissue evidence="2">Muscle</tissue>
    </source>
</reference>
<organism evidence="2 3">
    <name type="scientific">Xenoophorus captivus</name>
    <dbReference type="NCBI Taxonomy" id="1517983"/>
    <lineage>
        <taxon>Eukaryota</taxon>
        <taxon>Metazoa</taxon>
        <taxon>Chordata</taxon>
        <taxon>Craniata</taxon>
        <taxon>Vertebrata</taxon>
        <taxon>Euteleostomi</taxon>
        <taxon>Actinopterygii</taxon>
        <taxon>Neopterygii</taxon>
        <taxon>Teleostei</taxon>
        <taxon>Neoteleostei</taxon>
        <taxon>Acanthomorphata</taxon>
        <taxon>Ovalentaria</taxon>
        <taxon>Atherinomorphae</taxon>
        <taxon>Cyprinodontiformes</taxon>
        <taxon>Goodeidae</taxon>
        <taxon>Xenoophorus</taxon>
    </lineage>
</organism>
<dbReference type="Pfam" id="PF03450">
    <property type="entry name" value="CO_deh_flav_C"/>
    <property type="match status" value="1"/>
</dbReference>
<dbReference type="EMBL" id="JAHRIN010026138">
    <property type="protein sequence ID" value="MEQ2200502.1"/>
    <property type="molecule type" value="Genomic_DNA"/>
</dbReference>
<dbReference type="InterPro" id="IPR005107">
    <property type="entry name" value="CO_DH_flav_C"/>
</dbReference>
<dbReference type="SMART" id="SM01092">
    <property type="entry name" value="CO_deh_flav_C"/>
    <property type="match status" value="1"/>
</dbReference>
<evidence type="ECO:0000313" key="3">
    <source>
        <dbReference type="Proteomes" id="UP001434883"/>
    </source>
</evidence>
<dbReference type="InterPro" id="IPR016208">
    <property type="entry name" value="Ald_Oxase/xanthine_DH-like"/>
</dbReference>
<sequence length="119" mass="13286">MRVYFSKGSRVVQEVSLYFGGMGPTTVSATRTCKAIMGRPWDEETLNKAYDVLLEELALPPSAPGGKVEFRQALTLSLLFKFNLDVLQKLKEMVKHTRPSMFSTIIASSCLTFSFLGRT</sequence>
<feature type="domain" description="CO dehydrogenase flavoprotein C-terminal" evidence="1">
    <location>
        <begin position="2"/>
        <end position="86"/>
    </location>
</feature>
<dbReference type="Proteomes" id="UP001434883">
    <property type="component" value="Unassembled WGS sequence"/>
</dbReference>
<accession>A0ABV0QYB8</accession>